<evidence type="ECO:0000313" key="2">
    <source>
        <dbReference type="EMBL" id="CAG8616697.1"/>
    </source>
</evidence>
<dbReference type="Proteomes" id="UP000789405">
    <property type="component" value="Unassembled WGS sequence"/>
</dbReference>
<protein>
    <submittedName>
        <fullName evidence="2">11007_t:CDS:1</fullName>
    </submittedName>
</protein>
<evidence type="ECO:0000313" key="3">
    <source>
        <dbReference type="Proteomes" id="UP000789405"/>
    </source>
</evidence>
<sequence>MPRPRRTRVAKLKKVADDKDKGLTESSKNELSESEIPKKRQRKAEISKESVRASSASDNITDADYIQANNTYLTSEEAIQQQTSNDNTTDKLENNSVQLQKQQNLTYDPQYQRQPSIHGHGTNTCSTPFANHNQQMYCFLELPCVNKREIEPLIDPSLEFSNESQKYKRPLCLNNTSYMNDSLYPPKTYMIANPLFLPYSSNHVPNYYGQHQHYITNNSQNITESQQTQVKQPTVLCSSVNHSKSTNDQQNGQGLFFPNEAVLIEWLRTREDLILQVQQRSLGDTLELLLEQCKLLFLRTRYPHSKARETLVEKIATAMDPSSEDLILLKKKSYIYFNGFRSQFNRDIAFLAKSFDPTDEDIKKFVANDVWQQKFNRFLEVTNYAEFKKSTSFKSLEIFVIECLKIHIAYLIAVRNKEKPSYQEDVLDKIKSLNQLTAHIYIPVANNYNYVNELDLDNNDD</sequence>
<feature type="compositionally biased region" description="Basic and acidic residues" evidence="1">
    <location>
        <begin position="14"/>
        <end position="51"/>
    </location>
</feature>
<reference evidence="2" key="1">
    <citation type="submission" date="2021-06" db="EMBL/GenBank/DDBJ databases">
        <authorList>
            <person name="Kallberg Y."/>
            <person name="Tangrot J."/>
            <person name="Rosling A."/>
        </authorList>
    </citation>
    <scope>NUCLEOTIDE SEQUENCE</scope>
    <source>
        <strain evidence="2">MA453B</strain>
    </source>
</reference>
<proteinExistence type="predicted"/>
<feature type="compositionally biased region" description="Basic residues" evidence="1">
    <location>
        <begin position="1"/>
        <end position="13"/>
    </location>
</feature>
<dbReference type="OrthoDB" id="2409902at2759"/>
<keyword evidence="3" id="KW-1185">Reference proteome</keyword>
<dbReference type="AlphaFoldDB" id="A0A9N9GPL3"/>
<organism evidence="2 3">
    <name type="scientific">Dentiscutata erythropus</name>
    <dbReference type="NCBI Taxonomy" id="1348616"/>
    <lineage>
        <taxon>Eukaryota</taxon>
        <taxon>Fungi</taxon>
        <taxon>Fungi incertae sedis</taxon>
        <taxon>Mucoromycota</taxon>
        <taxon>Glomeromycotina</taxon>
        <taxon>Glomeromycetes</taxon>
        <taxon>Diversisporales</taxon>
        <taxon>Gigasporaceae</taxon>
        <taxon>Dentiscutata</taxon>
    </lineage>
</organism>
<gene>
    <name evidence="2" type="ORF">DERYTH_LOCUS8423</name>
</gene>
<accession>A0A9N9GPL3</accession>
<comment type="caution">
    <text evidence="2">The sequence shown here is derived from an EMBL/GenBank/DDBJ whole genome shotgun (WGS) entry which is preliminary data.</text>
</comment>
<name>A0A9N9GPL3_9GLOM</name>
<feature type="region of interest" description="Disordered" evidence="1">
    <location>
        <begin position="1"/>
        <end position="56"/>
    </location>
</feature>
<dbReference type="EMBL" id="CAJVPY010004348">
    <property type="protein sequence ID" value="CAG8616697.1"/>
    <property type="molecule type" value="Genomic_DNA"/>
</dbReference>
<evidence type="ECO:0000256" key="1">
    <source>
        <dbReference type="SAM" id="MobiDB-lite"/>
    </source>
</evidence>